<dbReference type="InterPro" id="IPR000719">
    <property type="entry name" value="Prot_kinase_dom"/>
</dbReference>
<feature type="non-terminal residue" evidence="14">
    <location>
        <position position="645"/>
    </location>
</feature>
<dbReference type="OrthoDB" id="1928639at2759"/>
<feature type="binding site" evidence="12">
    <location>
        <position position="41"/>
    </location>
    <ligand>
        <name>ATP</name>
        <dbReference type="ChEBI" id="CHEBI:30616"/>
    </ligand>
</feature>
<dbReference type="FunFam" id="3.30.200.20:FF:000039">
    <property type="entry name" value="receptor-like protein kinase FERONIA"/>
    <property type="match status" value="1"/>
</dbReference>
<dbReference type="SUPFAM" id="SSF56112">
    <property type="entry name" value="Protein kinase-like (PK-like)"/>
    <property type="match status" value="2"/>
</dbReference>
<evidence type="ECO:0000259" key="13">
    <source>
        <dbReference type="PROSITE" id="PS50011"/>
    </source>
</evidence>
<evidence type="ECO:0000256" key="6">
    <source>
        <dbReference type="ARBA" id="ARBA00022741"/>
    </source>
</evidence>
<keyword evidence="4" id="KW-0812">Transmembrane</keyword>
<comment type="caution">
    <text evidence="14">The sequence shown here is derived from an EMBL/GenBank/DDBJ whole genome shotgun (WGS) entry which is preliminary data.</text>
</comment>
<proteinExistence type="predicted"/>
<evidence type="ECO:0000256" key="1">
    <source>
        <dbReference type="ARBA" id="ARBA00004479"/>
    </source>
</evidence>
<evidence type="ECO:0000313" key="14">
    <source>
        <dbReference type="EMBL" id="MBA0860900.1"/>
    </source>
</evidence>
<keyword evidence="3" id="KW-0808">Transferase</keyword>
<dbReference type="GO" id="GO:0004674">
    <property type="term" value="F:protein serine/threonine kinase activity"/>
    <property type="evidence" value="ECO:0007669"/>
    <property type="project" value="UniProtKB-KW"/>
</dbReference>
<reference evidence="14 15" key="1">
    <citation type="journal article" date="2019" name="Genome Biol. Evol.">
        <title>Insights into the evolution of the New World diploid cottons (Gossypium, subgenus Houzingenia) based on genome sequencing.</title>
        <authorList>
            <person name="Grover C.E."/>
            <person name="Arick M.A. 2nd"/>
            <person name="Thrash A."/>
            <person name="Conover J.L."/>
            <person name="Sanders W.S."/>
            <person name="Peterson D.G."/>
            <person name="Frelichowski J.E."/>
            <person name="Scheffler J.A."/>
            <person name="Scheffler B.E."/>
            <person name="Wendel J.F."/>
        </authorList>
    </citation>
    <scope>NUCLEOTIDE SEQUENCE [LARGE SCALE GENOMIC DNA]</scope>
    <source>
        <strain evidence="14">1</strain>
        <tissue evidence="14">Leaf</tissue>
    </source>
</reference>
<accession>A0A7J9LQA5</accession>
<dbReference type="PANTHER" id="PTHR27003:SF398">
    <property type="entry name" value="PROTEIN KINASE DOMAIN-CONTAINING PROTEIN"/>
    <property type="match status" value="1"/>
</dbReference>
<dbReference type="GO" id="GO:0005524">
    <property type="term" value="F:ATP binding"/>
    <property type="evidence" value="ECO:0007669"/>
    <property type="project" value="UniProtKB-UniRule"/>
</dbReference>
<dbReference type="InterPro" id="IPR017441">
    <property type="entry name" value="Protein_kinase_ATP_BS"/>
</dbReference>
<dbReference type="Proteomes" id="UP000593576">
    <property type="component" value="Unassembled WGS sequence"/>
</dbReference>
<evidence type="ECO:0000256" key="5">
    <source>
        <dbReference type="ARBA" id="ARBA00022729"/>
    </source>
</evidence>
<dbReference type="InterPro" id="IPR011009">
    <property type="entry name" value="Kinase-like_dom_sf"/>
</dbReference>
<keyword evidence="15" id="KW-1185">Reference proteome</keyword>
<dbReference type="AlphaFoldDB" id="A0A7J9LQA5"/>
<keyword evidence="7" id="KW-0418">Kinase</keyword>
<keyword evidence="8 12" id="KW-0067">ATP-binding</keyword>
<evidence type="ECO:0000313" key="15">
    <source>
        <dbReference type="Proteomes" id="UP000593576"/>
    </source>
</evidence>
<feature type="domain" description="Protein kinase" evidence="13">
    <location>
        <begin position="13"/>
        <end position="285"/>
    </location>
</feature>
<evidence type="ECO:0000256" key="2">
    <source>
        <dbReference type="ARBA" id="ARBA00022527"/>
    </source>
</evidence>
<dbReference type="Pfam" id="PF07714">
    <property type="entry name" value="PK_Tyr_Ser-Thr"/>
    <property type="match status" value="2"/>
</dbReference>
<dbReference type="Gene3D" id="3.30.200.20">
    <property type="entry name" value="Phosphorylase Kinase, domain 1"/>
    <property type="match status" value="1"/>
</dbReference>
<comment type="subcellular location">
    <subcellularLocation>
        <location evidence="1">Membrane</location>
        <topology evidence="1">Single-pass type I membrane protein</topology>
    </subcellularLocation>
</comment>
<dbReference type="Gene3D" id="1.10.510.10">
    <property type="entry name" value="Transferase(Phosphotransferase) domain 1"/>
    <property type="match status" value="2"/>
</dbReference>
<protein>
    <recommendedName>
        <fullName evidence="13">Protein kinase domain-containing protein</fullName>
    </recommendedName>
</protein>
<dbReference type="EMBL" id="JABFAF010000007">
    <property type="protein sequence ID" value="MBA0860900.1"/>
    <property type="molecule type" value="Genomic_DNA"/>
</dbReference>
<dbReference type="CDD" id="cd14066">
    <property type="entry name" value="STKc_IRAK"/>
    <property type="match status" value="1"/>
</dbReference>
<dbReference type="GO" id="GO:0009506">
    <property type="term" value="C:plasmodesma"/>
    <property type="evidence" value="ECO:0007669"/>
    <property type="project" value="TreeGrafter"/>
</dbReference>
<keyword evidence="6 12" id="KW-0547">Nucleotide-binding</keyword>
<name>A0A7J9LQA5_GOSSC</name>
<dbReference type="InterPro" id="IPR045272">
    <property type="entry name" value="ANXUR1/2-like"/>
</dbReference>
<dbReference type="GO" id="GO:0005886">
    <property type="term" value="C:plasma membrane"/>
    <property type="evidence" value="ECO:0007669"/>
    <property type="project" value="TreeGrafter"/>
</dbReference>
<evidence type="ECO:0000256" key="3">
    <source>
        <dbReference type="ARBA" id="ARBA00022679"/>
    </source>
</evidence>
<gene>
    <name evidence="14" type="ORF">Goshw_022370</name>
</gene>
<dbReference type="PROSITE" id="PS00107">
    <property type="entry name" value="PROTEIN_KINASE_ATP"/>
    <property type="match status" value="1"/>
</dbReference>
<dbReference type="PROSITE" id="PS50011">
    <property type="entry name" value="PROTEIN_KINASE_DOM"/>
    <property type="match status" value="1"/>
</dbReference>
<evidence type="ECO:0000256" key="10">
    <source>
        <dbReference type="ARBA" id="ARBA00023136"/>
    </source>
</evidence>
<dbReference type="InterPro" id="IPR008271">
    <property type="entry name" value="Ser/Thr_kinase_AS"/>
</dbReference>
<keyword evidence="5" id="KW-0732">Signal</keyword>
<dbReference type="FunFam" id="1.10.510.10:FF:000252">
    <property type="entry name" value="Receptor-like protein kinase FERONIA"/>
    <property type="match status" value="1"/>
</dbReference>
<dbReference type="GO" id="GO:0004714">
    <property type="term" value="F:transmembrane receptor protein tyrosine kinase activity"/>
    <property type="evidence" value="ECO:0007669"/>
    <property type="project" value="InterPro"/>
</dbReference>
<dbReference type="PANTHER" id="PTHR27003">
    <property type="entry name" value="OS07G0166700 PROTEIN"/>
    <property type="match status" value="1"/>
</dbReference>
<dbReference type="InterPro" id="IPR001245">
    <property type="entry name" value="Ser-Thr/Tyr_kinase_cat_dom"/>
</dbReference>
<keyword evidence="9" id="KW-1133">Transmembrane helix</keyword>
<evidence type="ECO:0000256" key="12">
    <source>
        <dbReference type="PROSITE-ProRule" id="PRU10141"/>
    </source>
</evidence>
<evidence type="ECO:0000256" key="4">
    <source>
        <dbReference type="ARBA" id="ARBA00022692"/>
    </source>
</evidence>
<evidence type="ECO:0000256" key="8">
    <source>
        <dbReference type="ARBA" id="ARBA00022840"/>
    </source>
</evidence>
<keyword evidence="11" id="KW-0325">Glycoprotein</keyword>
<organism evidence="14 15">
    <name type="scientific">Gossypium schwendimanii</name>
    <name type="common">Cotton</name>
    <dbReference type="NCBI Taxonomy" id="34291"/>
    <lineage>
        <taxon>Eukaryota</taxon>
        <taxon>Viridiplantae</taxon>
        <taxon>Streptophyta</taxon>
        <taxon>Embryophyta</taxon>
        <taxon>Tracheophyta</taxon>
        <taxon>Spermatophyta</taxon>
        <taxon>Magnoliopsida</taxon>
        <taxon>eudicotyledons</taxon>
        <taxon>Gunneridae</taxon>
        <taxon>Pentapetalae</taxon>
        <taxon>rosids</taxon>
        <taxon>malvids</taxon>
        <taxon>Malvales</taxon>
        <taxon>Malvaceae</taxon>
        <taxon>Malvoideae</taxon>
        <taxon>Gossypium</taxon>
    </lineage>
</organism>
<evidence type="ECO:0000256" key="7">
    <source>
        <dbReference type="ARBA" id="ARBA00022777"/>
    </source>
</evidence>
<sequence length="645" mass="72057">IPLDEIQLATKNFDKKLQIGKGGFGTVYQGTLRNGLNVAVKRSQPGSGQGLPEFQTEIMVLSKIRHRHLVSLIGYCDERLEMILVYELMEKGTLRDHLYNAKLPCLSWKQRLDICIGAARGLHYLHKGASGGIIHRDVKSTNILLDENLVAKVADFGLSRSGPPDQSHVSTGIKGTFGYLDPEYFKTQQLTEKSDVYSFGVVLLEVLCARPAINPALPREQVNLAEWGMRCKNKGLLDQIVDPSIRDQINPNSLRKFADITEKCLQEDACARPGMGDVAWDLEYALQLQQTAVVQELHEDNASNASGMLSLHVIQRLTSANIEVEGDDMSIIKEDGSDSIASASGVFSQLKMDEAIEIIWFIKQSFPVQKSKLPLATPALIKPNCRDLRLNNHVASDVTALFYILNLRKKSSKRRSKLDKFDEPIGNHGNLAENGNEFLDSKVKSKESKKKIRGAISMEKEWSEAEIEILKKQMMKNPLIEKSDVYSFGVVLLEVLCARPTINPALPREQVNLAEWGMRCKNKGLLDQIVDPSIRDQINPNSLRKFAEITEKCLQEDACDRPGMGDVAWDLEYALQLQQTAVVQEPHEDSASNAYDMLSLHVIQRLPSTNIEFEGDDMSIIKEDESDSVPLASGVFSQLKMDEAR</sequence>
<keyword evidence="10" id="KW-0472">Membrane</keyword>
<evidence type="ECO:0000256" key="9">
    <source>
        <dbReference type="ARBA" id="ARBA00022989"/>
    </source>
</evidence>
<keyword evidence="2" id="KW-0723">Serine/threonine-protein kinase</keyword>
<evidence type="ECO:0000256" key="11">
    <source>
        <dbReference type="ARBA" id="ARBA00023180"/>
    </source>
</evidence>
<dbReference type="SMART" id="SM00220">
    <property type="entry name" value="S_TKc"/>
    <property type="match status" value="1"/>
</dbReference>
<dbReference type="PROSITE" id="PS00108">
    <property type="entry name" value="PROTEIN_KINASE_ST"/>
    <property type="match status" value="1"/>
</dbReference>